<sequence length="189" mass="20559">MKNFILASASPRRSAILSQIKIPFRVEPSKFEEVAGDLEPEDRPQKFAEGKALDVSKKFPEEYVLGYDTLVYLDGDALGKPKDKADAVAMLKYLNGKRHKVISGVAIARGGKVISSARVVTDVVFRHVTDAFIENYVESGESLDKAGAYAIQGLGASLVKSIHGCYYNVVGLPVAKTLDLIDRLGDENV</sequence>
<comment type="function">
    <text evidence="4">Nucleoside triphosphate pyrophosphatase that hydrolyzes dTTP and UTP. May have a dual role in cell division arrest and in preventing the incorporation of modified nucleotides into cellular nucleic acids.</text>
</comment>
<feature type="site" description="Important for substrate specificity" evidence="4">
    <location>
        <position position="69"/>
    </location>
</feature>
<feature type="site" description="Important for substrate specificity" evidence="4">
    <location>
        <position position="152"/>
    </location>
</feature>
<dbReference type="SUPFAM" id="SSF52972">
    <property type="entry name" value="ITPase-like"/>
    <property type="match status" value="1"/>
</dbReference>
<dbReference type="HAMAP" id="MF_00528">
    <property type="entry name" value="Maf"/>
    <property type="match status" value="1"/>
</dbReference>
<feature type="active site" description="Proton acceptor" evidence="4">
    <location>
        <position position="68"/>
    </location>
</feature>
<keyword evidence="2 4" id="KW-0378">Hydrolase</keyword>
<feature type="site" description="Important for substrate specificity" evidence="4">
    <location>
        <position position="12"/>
    </location>
</feature>
<organism evidence="5 6">
    <name type="scientific">Hallerella porci</name>
    <dbReference type="NCBI Taxonomy" id="1945871"/>
    <lineage>
        <taxon>Bacteria</taxon>
        <taxon>Pseudomonadati</taxon>
        <taxon>Fibrobacterota</taxon>
        <taxon>Fibrobacteria</taxon>
        <taxon>Fibrobacterales</taxon>
        <taxon>Fibrobacteraceae</taxon>
        <taxon>Hallerella</taxon>
    </lineage>
</organism>
<dbReference type="InterPro" id="IPR029001">
    <property type="entry name" value="ITPase-like_fam"/>
</dbReference>
<dbReference type="EC" id="3.6.1.9" evidence="4"/>
<evidence type="ECO:0000313" key="5">
    <source>
        <dbReference type="EMBL" id="PWL03199.1"/>
    </source>
</evidence>
<dbReference type="InterPro" id="IPR003697">
    <property type="entry name" value="Maf-like"/>
</dbReference>
<evidence type="ECO:0000313" key="6">
    <source>
        <dbReference type="Proteomes" id="UP000245523"/>
    </source>
</evidence>
<dbReference type="NCBIfam" id="TIGR00172">
    <property type="entry name" value="maf"/>
    <property type="match status" value="1"/>
</dbReference>
<proteinExistence type="inferred from homology"/>
<keyword evidence="4" id="KW-0963">Cytoplasm</keyword>
<protein>
    <recommendedName>
        <fullName evidence="4">dTTP/UTP pyrophosphatase</fullName>
        <shortName evidence="4">dTTPase/UTPase</shortName>
        <ecNumber evidence="4">3.6.1.9</ecNumber>
    </recommendedName>
    <alternativeName>
        <fullName evidence="4">Nucleoside triphosphate pyrophosphatase</fullName>
    </alternativeName>
    <alternativeName>
        <fullName evidence="4">Nucleotide pyrophosphatase</fullName>
        <shortName evidence="4">Nucleotide PPase</shortName>
    </alternativeName>
</protein>
<evidence type="ECO:0000256" key="3">
    <source>
        <dbReference type="ARBA" id="ARBA00023080"/>
    </source>
</evidence>
<name>A0ABX5LLA6_9BACT</name>
<comment type="catalytic activity">
    <reaction evidence="4">
        <text>dTTP + H2O = dTMP + diphosphate + H(+)</text>
        <dbReference type="Rhea" id="RHEA:28534"/>
        <dbReference type="ChEBI" id="CHEBI:15377"/>
        <dbReference type="ChEBI" id="CHEBI:15378"/>
        <dbReference type="ChEBI" id="CHEBI:33019"/>
        <dbReference type="ChEBI" id="CHEBI:37568"/>
        <dbReference type="ChEBI" id="CHEBI:63528"/>
        <dbReference type="EC" id="3.6.1.9"/>
    </reaction>
</comment>
<keyword evidence="6" id="KW-1185">Reference proteome</keyword>
<comment type="caution">
    <text evidence="5">The sequence shown here is derived from an EMBL/GenBank/DDBJ whole genome shotgun (WGS) entry which is preliminary data.</text>
</comment>
<comment type="cofactor">
    <cofactor evidence="1 4">
        <name>a divalent metal cation</name>
        <dbReference type="ChEBI" id="CHEBI:60240"/>
    </cofactor>
</comment>
<comment type="catalytic activity">
    <reaction evidence="4">
        <text>UTP + H2O = UMP + diphosphate + H(+)</text>
        <dbReference type="Rhea" id="RHEA:29395"/>
        <dbReference type="ChEBI" id="CHEBI:15377"/>
        <dbReference type="ChEBI" id="CHEBI:15378"/>
        <dbReference type="ChEBI" id="CHEBI:33019"/>
        <dbReference type="ChEBI" id="CHEBI:46398"/>
        <dbReference type="ChEBI" id="CHEBI:57865"/>
        <dbReference type="EC" id="3.6.1.9"/>
    </reaction>
</comment>
<comment type="caution">
    <text evidence="4">Lacks conserved residue(s) required for the propagation of feature annotation.</text>
</comment>
<keyword evidence="3 4" id="KW-0546">Nucleotide metabolism</keyword>
<evidence type="ECO:0000256" key="2">
    <source>
        <dbReference type="ARBA" id="ARBA00022801"/>
    </source>
</evidence>
<dbReference type="Proteomes" id="UP000245523">
    <property type="component" value="Unassembled WGS sequence"/>
</dbReference>
<dbReference type="Pfam" id="PF02545">
    <property type="entry name" value="Maf"/>
    <property type="match status" value="1"/>
</dbReference>
<evidence type="ECO:0000256" key="4">
    <source>
        <dbReference type="HAMAP-Rule" id="MF_00528"/>
    </source>
</evidence>
<dbReference type="CDD" id="cd00555">
    <property type="entry name" value="Maf"/>
    <property type="match status" value="1"/>
</dbReference>
<dbReference type="PANTHER" id="PTHR43213:SF5">
    <property type="entry name" value="BIFUNCTIONAL DTTP_UTP PYROPHOSPHATASE_METHYLTRANSFERASE PROTEIN-RELATED"/>
    <property type="match status" value="1"/>
</dbReference>
<accession>A0ABX5LLA6</accession>
<dbReference type="RefSeq" id="WP_106197740.1">
    <property type="nucleotide sequence ID" value="NZ_JAXEIU010000046.1"/>
</dbReference>
<comment type="similarity">
    <text evidence="4">Belongs to the Maf family. YhdE subfamily.</text>
</comment>
<dbReference type="Gene3D" id="3.90.950.10">
    <property type="match status" value="1"/>
</dbReference>
<gene>
    <name evidence="5" type="ORF">B0H50_10842</name>
</gene>
<evidence type="ECO:0000256" key="1">
    <source>
        <dbReference type="ARBA" id="ARBA00001968"/>
    </source>
</evidence>
<dbReference type="PANTHER" id="PTHR43213">
    <property type="entry name" value="BIFUNCTIONAL DTTP/UTP PYROPHOSPHATASE/METHYLTRANSFERASE PROTEIN-RELATED"/>
    <property type="match status" value="1"/>
</dbReference>
<dbReference type="PIRSF" id="PIRSF006305">
    <property type="entry name" value="Maf"/>
    <property type="match status" value="1"/>
</dbReference>
<dbReference type="EMBL" id="QGHD01000008">
    <property type="protein sequence ID" value="PWL03199.1"/>
    <property type="molecule type" value="Genomic_DNA"/>
</dbReference>
<comment type="subcellular location">
    <subcellularLocation>
        <location evidence="4">Cytoplasm</location>
    </subcellularLocation>
</comment>
<reference evidence="5 6" key="1">
    <citation type="submission" date="2018-05" db="EMBL/GenBank/DDBJ databases">
        <title>Animal gut microbial communities from fecal samples from Wisconsin, USA.</title>
        <authorList>
            <person name="Neumann A."/>
        </authorList>
    </citation>
    <scope>NUCLEOTIDE SEQUENCE [LARGE SCALE GENOMIC DNA]</scope>
    <source>
        <strain evidence="5 6">UWS4</strain>
    </source>
</reference>